<dbReference type="InterPro" id="IPR008599">
    <property type="entry name" value="Diacid_rec"/>
</dbReference>
<evidence type="ECO:0000259" key="4">
    <source>
        <dbReference type="Pfam" id="PF17853"/>
    </source>
</evidence>
<name>A0A2V3VUC6_9BACI</name>
<dbReference type="PANTHER" id="PTHR33744:SF16">
    <property type="entry name" value="CARBOHYDRATE DIACID REGULATOR"/>
    <property type="match status" value="1"/>
</dbReference>
<evidence type="ECO:0000259" key="3">
    <source>
        <dbReference type="Pfam" id="PF13556"/>
    </source>
</evidence>
<dbReference type="Pfam" id="PF17853">
    <property type="entry name" value="GGDEF_2"/>
    <property type="match status" value="1"/>
</dbReference>
<sequence length="376" mass="43681">MQPLFQTDQIFKSLVREINQLINEDVIITDENGVIVASTELARVNEFHEGAYLAMKKREKMIMTKELSEQLKGVRKGIVLPVIIEDKPIGVLGITGDPIKVEPYARIVQKMSELFIKGTIDQMTQEKMARNLELFVFDWIHGNVSRDVLIERGEFFNLDVVKYSQVISLHIPFTTNDLSYKEIISLRTQWDQKGDAIFVRWGQGKLLIIDKEYKRNALSKKINVFLENAMERLDNEVYVGVGQPSGYEALSSSFEQAERACLIAKKEKRIVFEEELRFEMVQYELNDQTKEKFVERTIAPLLDDETILLTLNSWLENDMSIQKTAEDLHIHKNTLYYRLEKIENLTDLNVSRMEHVVLLYLANRFIREDLSNKGGR</sequence>
<dbReference type="Proteomes" id="UP000247978">
    <property type="component" value="Unassembled WGS sequence"/>
</dbReference>
<dbReference type="InterPro" id="IPR042070">
    <property type="entry name" value="PucR_C-HTH_sf"/>
</dbReference>
<dbReference type="RefSeq" id="WP_158525649.1">
    <property type="nucleotide sequence ID" value="NZ_JBHUHB010000001.1"/>
</dbReference>
<evidence type="ECO:0000256" key="1">
    <source>
        <dbReference type="ARBA" id="ARBA00006754"/>
    </source>
</evidence>
<dbReference type="InterPro" id="IPR025736">
    <property type="entry name" value="PucR_C-HTH_dom"/>
</dbReference>
<feature type="domain" description="Putative sugar diacid recognition" evidence="2">
    <location>
        <begin position="9"/>
        <end position="139"/>
    </location>
</feature>
<dbReference type="Pfam" id="PF05651">
    <property type="entry name" value="Diacid_rec"/>
    <property type="match status" value="1"/>
</dbReference>
<comment type="similarity">
    <text evidence="1">Belongs to the CdaR family.</text>
</comment>
<organism evidence="5 6">
    <name type="scientific">Pseudogracilibacillus auburnensis</name>
    <dbReference type="NCBI Taxonomy" id="1494959"/>
    <lineage>
        <taxon>Bacteria</taxon>
        <taxon>Bacillati</taxon>
        <taxon>Bacillota</taxon>
        <taxon>Bacilli</taxon>
        <taxon>Bacillales</taxon>
        <taxon>Bacillaceae</taxon>
        <taxon>Pseudogracilibacillus</taxon>
    </lineage>
</organism>
<dbReference type="Pfam" id="PF13556">
    <property type="entry name" value="HTH_30"/>
    <property type="match status" value="1"/>
</dbReference>
<accession>A0A2V3VUC6</accession>
<evidence type="ECO:0000313" key="5">
    <source>
        <dbReference type="EMBL" id="PXW85507.1"/>
    </source>
</evidence>
<feature type="domain" description="CdaR GGDEF-like" evidence="4">
    <location>
        <begin position="142"/>
        <end position="261"/>
    </location>
</feature>
<protein>
    <submittedName>
        <fullName evidence="5">CdaR family transcriptional regulator</fullName>
    </submittedName>
</protein>
<keyword evidence="6" id="KW-1185">Reference proteome</keyword>
<dbReference type="InterPro" id="IPR051448">
    <property type="entry name" value="CdaR-like_regulators"/>
</dbReference>
<evidence type="ECO:0000313" key="6">
    <source>
        <dbReference type="Proteomes" id="UP000247978"/>
    </source>
</evidence>
<dbReference type="EMBL" id="QJJQ01000010">
    <property type="protein sequence ID" value="PXW85507.1"/>
    <property type="molecule type" value="Genomic_DNA"/>
</dbReference>
<dbReference type="PANTHER" id="PTHR33744">
    <property type="entry name" value="CARBOHYDRATE DIACID REGULATOR"/>
    <property type="match status" value="1"/>
</dbReference>
<dbReference type="OrthoDB" id="9792148at2"/>
<comment type="caution">
    <text evidence="5">The sequence shown here is derived from an EMBL/GenBank/DDBJ whole genome shotgun (WGS) entry which is preliminary data.</text>
</comment>
<dbReference type="InterPro" id="IPR041522">
    <property type="entry name" value="CdaR_GGDEF"/>
</dbReference>
<evidence type="ECO:0000259" key="2">
    <source>
        <dbReference type="Pfam" id="PF05651"/>
    </source>
</evidence>
<proteinExistence type="inferred from homology"/>
<reference evidence="5 6" key="1">
    <citation type="submission" date="2018-05" db="EMBL/GenBank/DDBJ databases">
        <title>Genomic Encyclopedia of Type Strains, Phase IV (KMG-IV): sequencing the most valuable type-strain genomes for metagenomic binning, comparative biology and taxonomic classification.</title>
        <authorList>
            <person name="Goeker M."/>
        </authorList>
    </citation>
    <scope>NUCLEOTIDE SEQUENCE [LARGE SCALE GENOMIC DNA]</scope>
    <source>
        <strain evidence="5 6">DSM 28556</strain>
    </source>
</reference>
<dbReference type="Gene3D" id="1.10.10.2840">
    <property type="entry name" value="PucR C-terminal helix-turn-helix domain"/>
    <property type="match status" value="1"/>
</dbReference>
<feature type="domain" description="PucR C-terminal helix-turn-helix" evidence="3">
    <location>
        <begin position="308"/>
        <end position="362"/>
    </location>
</feature>
<gene>
    <name evidence="5" type="ORF">DFR56_1106</name>
</gene>
<dbReference type="AlphaFoldDB" id="A0A2V3VUC6"/>